<evidence type="ECO:0000313" key="3">
    <source>
        <dbReference type="Proteomes" id="UP000006804"/>
    </source>
</evidence>
<keyword evidence="3" id="KW-1185">Reference proteome</keyword>
<evidence type="ECO:0000313" key="2">
    <source>
        <dbReference type="EMBL" id="AEH51207.1"/>
    </source>
</evidence>
<feature type="transmembrane region" description="Helical" evidence="1">
    <location>
        <begin position="175"/>
        <end position="196"/>
    </location>
</feature>
<dbReference type="PATRIC" id="fig|688269.3.peg.1163"/>
<evidence type="ECO:0008006" key="4">
    <source>
        <dbReference type="Google" id="ProtNLM"/>
    </source>
</evidence>
<dbReference type="OrthoDB" id="9793746at2"/>
<keyword evidence="1" id="KW-1133">Transmembrane helix</keyword>
<reference evidence="2 3" key="1">
    <citation type="submission" date="2010-11" db="EMBL/GenBank/DDBJ databases">
        <title>The complete genome of Thermotoga thermarum DSM 5069.</title>
        <authorList>
            <consortium name="US DOE Joint Genome Institute (JGI-PGF)"/>
            <person name="Lucas S."/>
            <person name="Copeland A."/>
            <person name="Lapidus A."/>
            <person name="Bruce D."/>
            <person name="Goodwin L."/>
            <person name="Pitluck S."/>
            <person name="Kyrpides N."/>
            <person name="Mavromatis K."/>
            <person name="Ivanova N."/>
            <person name="Zeytun A."/>
            <person name="Brettin T."/>
            <person name="Detter J.C."/>
            <person name="Tapia R."/>
            <person name="Han C."/>
            <person name="Land M."/>
            <person name="Hauser L."/>
            <person name="Markowitz V."/>
            <person name="Cheng J.-F."/>
            <person name="Hugenholtz P."/>
            <person name="Woyke T."/>
            <person name="Wu D."/>
            <person name="Spring S."/>
            <person name="Schroeder M."/>
            <person name="Brambilla E."/>
            <person name="Klenk H.-P."/>
            <person name="Eisen J.A."/>
        </authorList>
    </citation>
    <scope>NUCLEOTIDE SEQUENCE [LARGE SCALE GENOMIC DNA]</scope>
    <source>
        <strain evidence="2 3">DSM 5069</strain>
    </source>
</reference>
<dbReference type="HOGENOM" id="CLU_055621_2_1_0"/>
<keyword evidence="1" id="KW-0472">Membrane</keyword>
<dbReference type="AlphaFoldDB" id="F7YTJ1"/>
<proteinExistence type="predicted"/>
<dbReference type="RefSeq" id="WP_013932426.1">
    <property type="nucleotide sequence ID" value="NC_015707.1"/>
</dbReference>
<organism evidence="2 3">
    <name type="scientific">Pseudothermotoga thermarum DSM 5069</name>
    <dbReference type="NCBI Taxonomy" id="688269"/>
    <lineage>
        <taxon>Bacteria</taxon>
        <taxon>Thermotogati</taxon>
        <taxon>Thermotogota</taxon>
        <taxon>Thermotogae</taxon>
        <taxon>Thermotogales</taxon>
        <taxon>Thermotogaceae</taxon>
        <taxon>Pseudothermotoga</taxon>
    </lineage>
</organism>
<dbReference type="Pfam" id="PF04018">
    <property type="entry name" value="VCA0040-like"/>
    <property type="match status" value="1"/>
</dbReference>
<keyword evidence="1" id="KW-0812">Transmembrane</keyword>
<evidence type="ECO:0000256" key="1">
    <source>
        <dbReference type="SAM" id="Phobius"/>
    </source>
</evidence>
<accession>F7YTJ1</accession>
<dbReference type="STRING" id="688269.Theth_1131"/>
<feature type="transmembrane region" description="Helical" evidence="1">
    <location>
        <begin position="50"/>
        <end position="67"/>
    </location>
</feature>
<protein>
    <recommendedName>
        <fullName evidence="4">DUF368 domain-containing protein</fullName>
    </recommendedName>
</protein>
<name>F7YTJ1_9THEM</name>
<dbReference type="eggNOG" id="COG2035">
    <property type="taxonomic scope" value="Bacteria"/>
</dbReference>
<dbReference type="InterPro" id="IPR007163">
    <property type="entry name" value="VCA0040-like"/>
</dbReference>
<dbReference type="PANTHER" id="PTHR37308">
    <property type="entry name" value="INTEGRAL MEMBRANE PROTEIN"/>
    <property type="match status" value="1"/>
</dbReference>
<feature type="transmembrane region" description="Helical" evidence="1">
    <location>
        <begin position="135"/>
        <end position="163"/>
    </location>
</feature>
<dbReference type="EMBL" id="CP002351">
    <property type="protein sequence ID" value="AEH51207.1"/>
    <property type="molecule type" value="Genomic_DNA"/>
</dbReference>
<feature type="transmembrane region" description="Helical" evidence="1">
    <location>
        <begin position="107"/>
        <end position="128"/>
    </location>
</feature>
<sequence length="258" mass="27854" precursor="true">MKTFLGGFLIGLANLVPGVSGGTIAVLLNLYEKIIDCLNSFLQLRFSKDSIFFLVKIAIGIGLALLVGSKLMSYLLVFYPAFAYSAFFGLVIGMLPRFYVQIPKLRIAYVLVGAFLLLIVEVFGNVTVNLGKASLFIGGIVAAIAMVLPGISGSLMMLIFGIYEKVIDALGSLELSVIIPFGIGVLVGIAIAAVGMKYLLSNFKNQTYNFIFGLLLASLIKIQPFGKQHLSILTVLFVLVIMAVTTYLSFTLSKKQSQ</sequence>
<dbReference type="PANTHER" id="PTHR37308:SF1">
    <property type="entry name" value="POLYPRENYL-PHOSPHATE TRANSPORTER"/>
    <property type="match status" value="1"/>
</dbReference>
<feature type="transmembrane region" description="Helical" evidence="1">
    <location>
        <begin position="208"/>
        <end position="226"/>
    </location>
</feature>
<feature type="transmembrane region" description="Helical" evidence="1">
    <location>
        <begin position="232"/>
        <end position="252"/>
    </location>
</feature>
<dbReference type="Proteomes" id="UP000006804">
    <property type="component" value="Chromosome"/>
</dbReference>
<feature type="transmembrane region" description="Helical" evidence="1">
    <location>
        <begin position="74"/>
        <end position="95"/>
    </location>
</feature>
<gene>
    <name evidence="2" type="ORF">Theth_1131</name>
</gene>
<dbReference type="KEGG" id="tta:Theth_1131"/>